<name>A0A6B1DSX0_9CHLR</name>
<dbReference type="AlphaFoldDB" id="A0A6B1DSX0"/>
<accession>A0A6B1DSX0</accession>
<dbReference type="EMBL" id="VXPY01000042">
    <property type="protein sequence ID" value="MYD90026.1"/>
    <property type="molecule type" value="Genomic_DNA"/>
</dbReference>
<evidence type="ECO:0000313" key="1">
    <source>
        <dbReference type="EMBL" id="MYD90026.1"/>
    </source>
</evidence>
<evidence type="ECO:0008006" key="2">
    <source>
        <dbReference type="Google" id="ProtNLM"/>
    </source>
</evidence>
<organism evidence="1">
    <name type="scientific">Caldilineaceae bacterium SB0662_bin_9</name>
    <dbReference type="NCBI Taxonomy" id="2605258"/>
    <lineage>
        <taxon>Bacteria</taxon>
        <taxon>Bacillati</taxon>
        <taxon>Chloroflexota</taxon>
        <taxon>Caldilineae</taxon>
        <taxon>Caldilineales</taxon>
        <taxon>Caldilineaceae</taxon>
    </lineage>
</organism>
<comment type="caution">
    <text evidence="1">The sequence shown here is derived from an EMBL/GenBank/DDBJ whole genome shotgun (WGS) entry which is preliminary data.</text>
</comment>
<reference evidence="1" key="1">
    <citation type="submission" date="2019-09" db="EMBL/GenBank/DDBJ databases">
        <title>Characterisation of the sponge microbiome using genome-centric metagenomics.</title>
        <authorList>
            <person name="Engelberts J.P."/>
            <person name="Robbins S.J."/>
            <person name="De Goeij J.M."/>
            <person name="Aranda M."/>
            <person name="Bell S.C."/>
            <person name="Webster N.S."/>
        </authorList>
    </citation>
    <scope>NUCLEOTIDE SEQUENCE</scope>
    <source>
        <strain evidence="1">SB0662_bin_9</strain>
    </source>
</reference>
<sequence>MDAPRVVQSAYAPELNPVKRFFRELRRAIKGRVYPDLQAKQAALEPILQAWQADPERVRQLCGWTWIRKALTKLPANTQVIQA</sequence>
<protein>
    <recommendedName>
        <fullName evidence="2">Tc1-like transposase DDE domain-containing protein</fullName>
    </recommendedName>
</protein>
<proteinExistence type="predicted"/>
<gene>
    <name evidence="1" type="ORF">F4Y08_06765</name>
</gene>